<keyword evidence="2" id="KW-1015">Disulfide bond</keyword>
<name>A0A6J3DDE6_AYTFU</name>
<dbReference type="Gene3D" id="3.10.100.10">
    <property type="entry name" value="Mannose-Binding Protein A, subunit A"/>
    <property type="match status" value="1"/>
</dbReference>
<dbReference type="InterPro" id="IPR001304">
    <property type="entry name" value="C-type_lectin-like"/>
</dbReference>
<dbReference type="Pfam" id="PF00059">
    <property type="entry name" value="Lectin_C"/>
    <property type="match status" value="1"/>
</dbReference>
<keyword evidence="5" id="KW-1185">Reference proteome</keyword>
<dbReference type="GeneID" id="116491925"/>
<dbReference type="InterPro" id="IPR050828">
    <property type="entry name" value="C-type_lectin/matrix_domain"/>
</dbReference>
<sequence>MVAAARRALLLLGCTAILQVTAGGRYLVDCPEGWSYYKTSCFRYFRQLRTWDEAEAQCQSSYSGAHLVWVEEPKEAVTLRRVISYYQRSQPVWFGLQLQQGKSWQWTNGGRYSDTINLPGNGAHGGECALLTQTSGFSVWSSADCQRRHHFICKFTPPQ</sequence>
<dbReference type="AlphaFoldDB" id="A0A6J3DDE6"/>
<dbReference type="Proteomes" id="UP000504639">
    <property type="component" value="Chromosome 8"/>
</dbReference>
<dbReference type="RefSeq" id="XP_032048185.1">
    <property type="nucleotide sequence ID" value="XM_032192294.1"/>
</dbReference>
<dbReference type="PANTHER" id="PTHR45710:SF8">
    <property type="entry name" value="RERATING FAMILY MEMBER 4"/>
    <property type="match status" value="1"/>
</dbReference>
<evidence type="ECO:0000256" key="2">
    <source>
        <dbReference type="ARBA" id="ARBA00023157"/>
    </source>
</evidence>
<evidence type="ECO:0000256" key="1">
    <source>
        <dbReference type="ARBA" id="ARBA00004401"/>
    </source>
</evidence>
<gene>
    <name evidence="6" type="primary">REG4</name>
</gene>
<dbReference type="InParanoid" id="A0A6J3DDE6"/>
<protein>
    <submittedName>
        <fullName evidence="6">Regenerating islet-derived protein 4</fullName>
    </submittedName>
</protein>
<dbReference type="GO" id="GO:0005886">
    <property type="term" value="C:plasma membrane"/>
    <property type="evidence" value="ECO:0007669"/>
    <property type="project" value="UniProtKB-SubCell"/>
</dbReference>
<evidence type="ECO:0000259" key="4">
    <source>
        <dbReference type="PROSITE" id="PS50041"/>
    </source>
</evidence>
<accession>A0A6J3DDE6</accession>
<evidence type="ECO:0000313" key="6">
    <source>
        <dbReference type="RefSeq" id="XP_032048185.1"/>
    </source>
</evidence>
<dbReference type="CTD" id="83998"/>
<feature type="signal peptide" evidence="3">
    <location>
        <begin position="1"/>
        <end position="23"/>
    </location>
</feature>
<organism evidence="5 6">
    <name type="scientific">Aythya fuligula</name>
    <name type="common">Tufted duck</name>
    <name type="synonym">Anas fuligula</name>
    <dbReference type="NCBI Taxonomy" id="219594"/>
    <lineage>
        <taxon>Eukaryota</taxon>
        <taxon>Metazoa</taxon>
        <taxon>Chordata</taxon>
        <taxon>Craniata</taxon>
        <taxon>Vertebrata</taxon>
        <taxon>Euteleostomi</taxon>
        <taxon>Archelosauria</taxon>
        <taxon>Archosauria</taxon>
        <taxon>Dinosauria</taxon>
        <taxon>Saurischia</taxon>
        <taxon>Theropoda</taxon>
        <taxon>Coelurosauria</taxon>
        <taxon>Aves</taxon>
        <taxon>Neognathae</taxon>
        <taxon>Galloanserae</taxon>
        <taxon>Anseriformes</taxon>
        <taxon>Anatidae</taxon>
        <taxon>Aythyinae</taxon>
        <taxon>Aythya</taxon>
    </lineage>
</organism>
<dbReference type="KEGG" id="aful:116491925"/>
<dbReference type="PRINTS" id="PR01504">
    <property type="entry name" value="PNCREATITSAP"/>
</dbReference>
<dbReference type="SMART" id="SM00034">
    <property type="entry name" value="CLECT"/>
    <property type="match status" value="1"/>
</dbReference>
<dbReference type="InterPro" id="IPR016187">
    <property type="entry name" value="CTDL_fold"/>
</dbReference>
<reference evidence="6" key="1">
    <citation type="submission" date="2025-08" db="UniProtKB">
        <authorList>
            <consortium name="RefSeq"/>
        </authorList>
    </citation>
    <scope>IDENTIFICATION</scope>
    <source>
        <tissue evidence="6">Lung</tissue>
    </source>
</reference>
<keyword evidence="3" id="KW-0732">Signal</keyword>
<evidence type="ECO:0000313" key="5">
    <source>
        <dbReference type="Proteomes" id="UP000504639"/>
    </source>
</evidence>
<dbReference type="InterPro" id="IPR016186">
    <property type="entry name" value="C-type_lectin-like/link_sf"/>
</dbReference>
<feature type="chain" id="PRO_5026859902" evidence="3">
    <location>
        <begin position="24"/>
        <end position="159"/>
    </location>
</feature>
<comment type="subcellular location">
    <subcellularLocation>
        <location evidence="1">Cell membrane</location>
        <topology evidence="1">Single-pass type II membrane protein</topology>
    </subcellularLocation>
</comment>
<dbReference type="PANTHER" id="PTHR45710">
    <property type="entry name" value="C-TYPE LECTIN DOMAIN-CONTAINING PROTEIN 180"/>
    <property type="match status" value="1"/>
</dbReference>
<feature type="domain" description="C-type lectin" evidence="4">
    <location>
        <begin position="37"/>
        <end position="154"/>
    </location>
</feature>
<dbReference type="InterPro" id="IPR018378">
    <property type="entry name" value="C-type_lectin_CS"/>
</dbReference>
<dbReference type="SUPFAM" id="SSF56436">
    <property type="entry name" value="C-type lectin-like"/>
    <property type="match status" value="1"/>
</dbReference>
<proteinExistence type="predicted"/>
<dbReference type="PROSITE" id="PS50041">
    <property type="entry name" value="C_TYPE_LECTIN_2"/>
    <property type="match status" value="1"/>
</dbReference>
<dbReference type="PROSITE" id="PS00615">
    <property type="entry name" value="C_TYPE_LECTIN_1"/>
    <property type="match status" value="1"/>
</dbReference>
<evidence type="ECO:0000256" key="3">
    <source>
        <dbReference type="SAM" id="SignalP"/>
    </source>
</evidence>